<protein>
    <submittedName>
        <fullName evidence="1">Uncharacterized protein</fullName>
    </submittedName>
</protein>
<dbReference type="EMBL" id="JBHULX010000046">
    <property type="protein sequence ID" value="MFD2593340.1"/>
    <property type="molecule type" value="Genomic_DNA"/>
</dbReference>
<gene>
    <name evidence="1" type="ORF">ACFSTE_21065</name>
</gene>
<sequence length="44" mass="5093">MSKTLQRILKVNRKVNTMKVKYTGPFIYCGGGKLDDWNKKTEDS</sequence>
<reference evidence="2" key="1">
    <citation type="journal article" date="2019" name="Int. J. Syst. Evol. Microbiol.">
        <title>The Global Catalogue of Microorganisms (GCM) 10K type strain sequencing project: providing services to taxonomists for standard genome sequencing and annotation.</title>
        <authorList>
            <consortium name="The Broad Institute Genomics Platform"/>
            <consortium name="The Broad Institute Genome Sequencing Center for Infectious Disease"/>
            <person name="Wu L."/>
            <person name="Ma J."/>
        </authorList>
    </citation>
    <scope>NUCLEOTIDE SEQUENCE [LARGE SCALE GENOMIC DNA]</scope>
    <source>
        <strain evidence="2">KCTC 42423</strain>
    </source>
</reference>
<evidence type="ECO:0000313" key="1">
    <source>
        <dbReference type="EMBL" id="MFD2593340.1"/>
    </source>
</evidence>
<dbReference type="RefSeq" id="WP_378256801.1">
    <property type="nucleotide sequence ID" value="NZ_JBHSJV010000001.1"/>
</dbReference>
<name>A0ABW5NG13_9FLAO</name>
<organism evidence="1 2">
    <name type="scientific">Aquimarina hainanensis</name>
    <dbReference type="NCBI Taxonomy" id="1578017"/>
    <lineage>
        <taxon>Bacteria</taxon>
        <taxon>Pseudomonadati</taxon>
        <taxon>Bacteroidota</taxon>
        <taxon>Flavobacteriia</taxon>
        <taxon>Flavobacteriales</taxon>
        <taxon>Flavobacteriaceae</taxon>
        <taxon>Aquimarina</taxon>
    </lineage>
</organism>
<evidence type="ECO:0000313" key="2">
    <source>
        <dbReference type="Proteomes" id="UP001597459"/>
    </source>
</evidence>
<accession>A0ABW5NG13</accession>
<comment type="caution">
    <text evidence="1">The sequence shown here is derived from an EMBL/GenBank/DDBJ whole genome shotgun (WGS) entry which is preliminary data.</text>
</comment>
<dbReference type="Proteomes" id="UP001597459">
    <property type="component" value="Unassembled WGS sequence"/>
</dbReference>
<proteinExistence type="predicted"/>
<keyword evidence="2" id="KW-1185">Reference proteome</keyword>